<accession>A0A4R8ZAY2</accession>
<dbReference type="GO" id="GO:0015074">
    <property type="term" value="P:DNA integration"/>
    <property type="evidence" value="ECO:0007669"/>
    <property type="project" value="UniProtKB-KW"/>
</dbReference>
<dbReference type="PROSITE" id="PS00398">
    <property type="entry name" value="RECOMBINASES_2"/>
    <property type="match status" value="1"/>
</dbReference>
<name>A0A4R8ZAY2_9MICO</name>
<dbReference type="InterPro" id="IPR006118">
    <property type="entry name" value="Recombinase_CS"/>
</dbReference>
<dbReference type="OrthoDB" id="128993at2"/>
<dbReference type="PANTHER" id="PTHR30461:SF2">
    <property type="entry name" value="SERINE RECOMBINASE PINE-RELATED"/>
    <property type="match status" value="1"/>
</dbReference>
<dbReference type="InterPro" id="IPR006120">
    <property type="entry name" value="Resolvase_HTH_dom"/>
</dbReference>
<dbReference type="PROSITE" id="PS51736">
    <property type="entry name" value="RECOMBINASES_3"/>
    <property type="match status" value="1"/>
</dbReference>
<keyword evidence="2" id="KW-0229">DNA integration</keyword>
<gene>
    <name evidence="7" type="ORF">E3T27_16345</name>
</gene>
<dbReference type="Pfam" id="PF02796">
    <property type="entry name" value="HTH_7"/>
    <property type="match status" value="1"/>
</dbReference>
<evidence type="ECO:0000259" key="6">
    <source>
        <dbReference type="PROSITE" id="PS51736"/>
    </source>
</evidence>
<sequence length="194" mass="21283">MDGLLIGYARVSAEEQDLTAQQNALERLGVRSSLIYTDHGLTGTNRARPGLREALAACRAGDTLVVAKLDRLARSLRDAKDIIDELTAKDVKLSIGGAVHDPNDPVGRLLFNVLAMVAEFESDLIRARTREGMQVAKAKGRLRGKQPKLSMTQQKHLIEVHNAGLHSSAELAELFNVARSTVYRTIQRQFESGL</sequence>
<comment type="caution">
    <text evidence="7">The sequence shown here is derived from an EMBL/GenBank/DDBJ whole genome shotgun (WGS) entry which is preliminary data.</text>
</comment>
<evidence type="ECO:0000256" key="1">
    <source>
        <dbReference type="ARBA" id="ARBA00009913"/>
    </source>
</evidence>
<evidence type="ECO:0000313" key="8">
    <source>
        <dbReference type="Proteomes" id="UP000298424"/>
    </source>
</evidence>
<dbReference type="SUPFAM" id="SSF53041">
    <property type="entry name" value="Resolvase-like"/>
    <property type="match status" value="1"/>
</dbReference>
<dbReference type="InterPro" id="IPR006119">
    <property type="entry name" value="Resolv_N"/>
</dbReference>
<proteinExistence type="inferred from homology"/>
<dbReference type="InterPro" id="IPR036162">
    <property type="entry name" value="Resolvase-like_N_sf"/>
</dbReference>
<dbReference type="RefSeq" id="WP_134574073.1">
    <property type="nucleotide sequence ID" value="NZ_SOGT01000020.1"/>
</dbReference>
<feature type="active site" description="O-(5'-phospho-DNA)-serine intermediate" evidence="5">
    <location>
        <position position="12"/>
    </location>
</feature>
<dbReference type="InterPro" id="IPR050639">
    <property type="entry name" value="SSR_resolvase"/>
</dbReference>
<reference evidence="7 8" key="1">
    <citation type="submission" date="2019-03" db="EMBL/GenBank/DDBJ databases">
        <title>Genomics of glacier-inhabiting Cryobacterium strains.</title>
        <authorList>
            <person name="Liu Q."/>
            <person name="Xin Y.-H."/>
        </authorList>
    </citation>
    <scope>NUCLEOTIDE SEQUENCE [LARGE SCALE GENOMIC DNA]</scope>
    <source>
        <strain evidence="7 8">TMT1-1</strain>
    </source>
</reference>
<dbReference type="GO" id="GO:0003677">
    <property type="term" value="F:DNA binding"/>
    <property type="evidence" value="ECO:0007669"/>
    <property type="project" value="UniProtKB-KW"/>
</dbReference>
<dbReference type="Pfam" id="PF00239">
    <property type="entry name" value="Resolvase"/>
    <property type="match status" value="1"/>
</dbReference>
<evidence type="ECO:0000256" key="3">
    <source>
        <dbReference type="ARBA" id="ARBA00023125"/>
    </source>
</evidence>
<evidence type="ECO:0000256" key="4">
    <source>
        <dbReference type="ARBA" id="ARBA00023172"/>
    </source>
</evidence>
<dbReference type="SMART" id="SM00857">
    <property type="entry name" value="Resolvase"/>
    <property type="match status" value="1"/>
</dbReference>
<keyword evidence="3" id="KW-0238">DNA-binding</keyword>
<dbReference type="Gene3D" id="3.40.50.1390">
    <property type="entry name" value="Resolvase, N-terminal catalytic domain"/>
    <property type="match status" value="1"/>
</dbReference>
<feature type="domain" description="Resolvase/invertase-type recombinase catalytic" evidence="6">
    <location>
        <begin position="4"/>
        <end position="140"/>
    </location>
</feature>
<dbReference type="Gene3D" id="1.10.10.60">
    <property type="entry name" value="Homeodomain-like"/>
    <property type="match status" value="1"/>
</dbReference>
<dbReference type="AlphaFoldDB" id="A0A4R8ZAY2"/>
<evidence type="ECO:0000313" key="7">
    <source>
        <dbReference type="EMBL" id="TFD22751.1"/>
    </source>
</evidence>
<protein>
    <submittedName>
        <fullName evidence="7">Recombinase family protein</fullName>
    </submittedName>
</protein>
<dbReference type="GO" id="GO:0000150">
    <property type="term" value="F:DNA strand exchange activity"/>
    <property type="evidence" value="ECO:0007669"/>
    <property type="project" value="InterPro"/>
</dbReference>
<dbReference type="PANTHER" id="PTHR30461">
    <property type="entry name" value="DNA-INVERTASE FROM LAMBDOID PROPHAGE"/>
    <property type="match status" value="1"/>
</dbReference>
<dbReference type="Proteomes" id="UP000298424">
    <property type="component" value="Unassembled WGS sequence"/>
</dbReference>
<organism evidence="7 8">
    <name type="scientific">Cryobacterium lyxosi</name>
    <dbReference type="NCBI Taxonomy" id="1259228"/>
    <lineage>
        <taxon>Bacteria</taxon>
        <taxon>Bacillati</taxon>
        <taxon>Actinomycetota</taxon>
        <taxon>Actinomycetes</taxon>
        <taxon>Micrococcales</taxon>
        <taxon>Microbacteriaceae</taxon>
        <taxon>Cryobacterium</taxon>
    </lineage>
</organism>
<dbReference type="EMBL" id="SOGT01000020">
    <property type="protein sequence ID" value="TFD22751.1"/>
    <property type="molecule type" value="Genomic_DNA"/>
</dbReference>
<keyword evidence="8" id="KW-1185">Reference proteome</keyword>
<evidence type="ECO:0000256" key="5">
    <source>
        <dbReference type="PIRSR" id="PIRSR606118-50"/>
    </source>
</evidence>
<dbReference type="CDD" id="cd03768">
    <property type="entry name" value="SR_ResInv"/>
    <property type="match status" value="1"/>
</dbReference>
<evidence type="ECO:0000256" key="2">
    <source>
        <dbReference type="ARBA" id="ARBA00022908"/>
    </source>
</evidence>
<keyword evidence="4" id="KW-0233">DNA recombination</keyword>
<comment type="similarity">
    <text evidence="1">Belongs to the site-specific recombinase resolvase family.</text>
</comment>